<name>A0A1H0S7G8_MICTS</name>
<dbReference type="RefSeq" id="WP_143017986.1">
    <property type="nucleotide sequence ID" value="NZ_FNJN01000008.1"/>
</dbReference>
<reference evidence="1 2" key="1">
    <citation type="submission" date="2016-10" db="EMBL/GenBank/DDBJ databases">
        <authorList>
            <person name="de Groot N.N."/>
        </authorList>
    </citation>
    <scope>NUCLEOTIDE SEQUENCE [LARGE SCALE GENOMIC DNA]</scope>
    <source>
        <strain evidence="1 2">StLB037</strain>
    </source>
</reference>
<evidence type="ECO:0000313" key="2">
    <source>
        <dbReference type="Proteomes" id="UP000186456"/>
    </source>
</evidence>
<dbReference type="AlphaFoldDB" id="A0A1H0S7G8"/>
<evidence type="ECO:0000313" key="1">
    <source>
        <dbReference type="EMBL" id="SDP37664.1"/>
    </source>
</evidence>
<accession>A0A1H0S7G8</accession>
<protein>
    <submittedName>
        <fullName evidence="1">Uncharacterized protein</fullName>
    </submittedName>
</protein>
<gene>
    <name evidence="1" type="ORF">SAMN04487788_3258</name>
</gene>
<dbReference type="Proteomes" id="UP000186456">
    <property type="component" value="Unassembled WGS sequence"/>
</dbReference>
<sequence length="129" mass="13495">MSPEQAKDALVSTVEDSAALLNVSGWTWDGAPEVGNCGQRSGERVNYTYGYGAPPPDGDRAADAKKVADHWRSLGMDVRTVEKPVVVVYATGGPVEGLSFSTGPGDYHIAGTSLCVPGDAAEIRKQDNG</sequence>
<proteinExistence type="predicted"/>
<dbReference type="EMBL" id="FNJN01000008">
    <property type="protein sequence ID" value="SDP37664.1"/>
    <property type="molecule type" value="Genomic_DNA"/>
</dbReference>
<organism evidence="1 2">
    <name type="scientific">Microbacterium testaceum (strain StLB037)</name>
    <dbReference type="NCBI Taxonomy" id="979556"/>
    <lineage>
        <taxon>Bacteria</taxon>
        <taxon>Bacillati</taxon>
        <taxon>Actinomycetota</taxon>
        <taxon>Actinomycetes</taxon>
        <taxon>Micrococcales</taxon>
        <taxon>Microbacteriaceae</taxon>
        <taxon>Microbacterium</taxon>
    </lineage>
</organism>